<proteinExistence type="predicted"/>
<keyword evidence="1" id="KW-0732">Signal</keyword>
<dbReference type="PANTHER" id="PTHR38849:SF1">
    <property type="entry name" value="SMALL SECRETED PROTEIN"/>
    <property type="match status" value="1"/>
</dbReference>
<dbReference type="GeneID" id="77809418"/>
<dbReference type="Proteomes" id="UP001164743">
    <property type="component" value="Chromosome 4A"/>
</dbReference>
<evidence type="ECO:0000313" key="3">
    <source>
        <dbReference type="Proteomes" id="UP001164743"/>
    </source>
</evidence>
<protein>
    <recommendedName>
        <fullName evidence="4">Secreted protein</fullName>
    </recommendedName>
</protein>
<sequence length="183" mass="20157">MQFFVTVASFLLFFHSSLIVDAESDGSLRPGSPNGNTGPSKIFPFKEYKDFQISDGTAGHSLENAQKVFVDPFNNIDLKDITQTDLNNLVSMSRTAVERESDFITAQSETGGSKKNGDPRLAAGLIANKVLKLVGELQVIKLHQKLNLHQKDPKGRLIEHQTKLTKNTKLDRANAGKTMISKT</sequence>
<accession>A0ABY7CGX7</accession>
<dbReference type="RefSeq" id="XP_053019723.1">
    <property type="nucleotide sequence ID" value="XM_053168523.1"/>
</dbReference>
<name>A0ABY7CGX7_9BASI</name>
<reference evidence="2" key="1">
    <citation type="submission" date="2022-10" db="EMBL/GenBank/DDBJ databases">
        <title>Puccinia triticina Genome sequencing and assembly.</title>
        <authorList>
            <person name="Li C."/>
        </authorList>
    </citation>
    <scope>NUCLEOTIDE SEQUENCE</scope>
    <source>
        <strain evidence="2">Pt15</strain>
    </source>
</reference>
<organism evidence="2 3">
    <name type="scientific">Puccinia triticina</name>
    <dbReference type="NCBI Taxonomy" id="208348"/>
    <lineage>
        <taxon>Eukaryota</taxon>
        <taxon>Fungi</taxon>
        <taxon>Dikarya</taxon>
        <taxon>Basidiomycota</taxon>
        <taxon>Pucciniomycotina</taxon>
        <taxon>Pucciniomycetes</taxon>
        <taxon>Pucciniales</taxon>
        <taxon>Pucciniaceae</taxon>
        <taxon>Puccinia</taxon>
    </lineage>
</organism>
<dbReference type="EMBL" id="CP110424">
    <property type="protein sequence ID" value="WAQ84168.1"/>
    <property type="molecule type" value="Genomic_DNA"/>
</dbReference>
<feature type="signal peptide" evidence="1">
    <location>
        <begin position="1"/>
        <end position="22"/>
    </location>
</feature>
<keyword evidence="3" id="KW-1185">Reference proteome</keyword>
<evidence type="ECO:0000256" key="1">
    <source>
        <dbReference type="SAM" id="SignalP"/>
    </source>
</evidence>
<feature type="chain" id="PRO_5047037456" description="Secreted protein" evidence="1">
    <location>
        <begin position="23"/>
        <end position="183"/>
    </location>
</feature>
<gene>
    <name evidence="2" type="ORF">PtA15_4A620</name>
</gene>
<dbReference type="PANTHER" id="PTHR38849">
    <property type="entry name" value="SMALL SECRETED PROTEIN"/>
    <property type="match status" value="1"/>
</dbReference>
<evidence type="ECO:0000313" key="2">
    <source>
        <dbReference type="EMBL" id="WAQ84168.1"/>
    </source>
</evidence>
<evidence type="ECO:0008006" key="4">
    <source>
        <dbReference type="Google" id="ProtNLM"/>
    </source>
</evidence>